<dbReference type="EMBL" id="JBBBZM010000168">
    <property type="protein sequence ID" value="KAL0632456.1"/>
    <property type="molecule type" value="Genomic_DNA"/>
</dbReference>
<dbReference type="InterPro" id="IPR036770">
    <property type="entry name" value="Ankyrin_rpt-contain_sf"/>
</dbReference>
<dbReference type="PANTHER" id="PTHR24133">
    <property type="entry name" value="ANKYRIN DOMAIN-CONTAINING"/>
    <property type="match status" value="1"/>
</dbReference>
<dbReference type="InterPro" id="IPR052391">
    <property type="entry name" value="E3_Ligase-Neurotoxin"/>
</dbReference>
<sequence>MADPLSVAASITGLIMAGIQITGTVGRFISNTTGAPVLAQTVSSEVHDFVRVLSSLQHIVLGSLGNMARTSMIDVDELIITITACICTLSDLEKEVDCLAVIDNMSIRARLKWAWAASTISGLIERVQHHKLSLNLMLTILTCEATAEATKSMQSLRLLVEQMSEQLSQIANFGAQNAGDHPNFNPGGKLYGGDSSAASILTPDRRQSVLQSSAASIMTVRNSYGSTYTAGSGETIRSMSSFNFESTLLNTRLYSKALSKPWMGSAHRGNWSVLSGRSLAEVSNISVLELPLVAGALANPWWYDGSISEEEFLACLPVGILDGLTGSGIMWPGEESGGSGESFRSTATSWSAVCERLRGGGDQIYTPIRQEPVVSPWAKSPPPPQFAQWSPVVCHELDSTPISSIRSQEPPRVHEFSYFDGLAGESPLFLAIVERNVAAVKIYLDNGADLLHVGRTGDTVLGYAAKTGDLEMVTLLVQRGANVNGRGVNGLVPLHWAASHGHDTVIELLLAQRADVAKCCSPIGLVGIIGAPRGPSSTGQGIWHAARRRHATAVSSFLYHGGSHLLDRCKHCNTTILDSCYVNPNPTAFIGEVLLEYGGPREVRLALLQNAMKREDFSQARRLGQNCAGPDLVDAAGRPLLYSAIELSRPELLEAFWYDGAASAVIDGNLRSPLHLAASLGSEKIVRSLLKLGSDPNTRDMDELTPLQIAIHYRHDTVAAILVNRSSMLHDADSDHYLILHHAAAHGLPRLTKVLLQLGIPIDRIDAKGCTALHRAAACGHDNIVEQLLDNGSDRDIKDNDGSTALVHAVREGKLQAAQLLCLVTKPSVMPQMS</sequence>
<keyword evidence="1" id="KW-0040">ANK repeat</keyword>
<dbReference type="SMART" id="SM00248">
    <property type="entry name" value="ANK"/>
    <property type="match status" value="8"/>
</dbReference>
<keyword evidence="3" id="KW-1185">Reference proteome</keyword>
<feature type="repeat" description="ANK" evidence="1">
    <location>
        <begin position="669"/>
        <end position="701"/>
    </location>
</feature>
<protein>
    <submittedName>
        <fullName evidence="2">Uncharacterized protein</fullName>
    </submittedName>
</protein>
<evidence type="ECO:0000256" key="1">
    <source>
        <dbReference type="PROSITE-ProRule" id="PRU00023"/>
    </source>
</evidence>
<gene>
    <name evidence="2" type="ORF">Q9L58_008675</name>
</gene>
<proteinExistence type="predicted"/>
<accession>A0ABR3GA44</accession>
<dbReference type="Proteomes" id="UP001447188">
    <property type="component" value="Unassembled WGS sequence"/>
</dbReference>
<dbReference type="Gene3D" id="1.25.40.20">
    <property type="entry name" value="Ankyrin repeat-containing domain"/>
    <property type="match status" value="2"/>
</dbReference>
<feature type="repeat" description="ANK" evidence="1">
    <location>
        <begin position="423"/>
        <end position="455"/>
    </location>
</feature>
<evidence type="ECO:0000313" key="3">
    <source>
        <dbReference type="Proteomes" id="UP001447188"/>
    </source>
</evidence>
<dbReference type="PROSITE" id="PS50297">
    <property type="entry name" value="ANK_REP_REGION"/>
    <property type="match status" value="5"/>
</dbReference>
<name>A0ABR3GA44_9PEZI</name>
<dbReference type="SUPFAM" id="SSF48403">
    <property type="entry name" value="Ankyrin repeat"/>
    <property type="match status" value="2"/>
</dbReference>
<dbReference type="InterPro" id="IPR002110">
    <property type="entry name" value="Ankyrin_rpt"/>
</dbReference>
<feature type="repeat" description="ANK" evidence="1">
    <location>
        <begin position="456"/>
        <end position="488"/>
    </location>
</feature>
<organism evidence="2 3">
    <name type="scientific">Discina gigas</name>
    <dbReference type="NCBI Taxonomy" id="1032678"/>
    <lineage>
        <taxon>Eukaryota</taxon>
        <taxon>Fungi</taxon>
        <taxon>Dikarya</taxon>
        <taxon>Ascomycota</taxon>
        <taxon>Pezizomycotina</taxon>
        <taxon>Pezizomycetes</taxon>
        <taxon>Pezizales</taxon>
        <taxon>Discinaceae</taxon>
        <taxon>Discina</taxon>
    </lineage>
</organism>
<dbReference type="Pfam" id="PF12796">
    <property type="entry name" value="Ank_2"/>
    <property type="match status" value="3"/>
</dbReference>
<reference evidence="2 3" key="1">
    <citation type="submission" date="2024-02" db="EMBL/GenBank/DDBJ databases">
        <title>Discinaceae phylogenomics.</title>
        <authorList>
            <person name="Dirks A.C."/>
            <person name="James T.Y."/>
        </authorList>
    </citation>
    <scope>NUCLEOTIDE SEQUENCE [LARGE SCALE GENOMIC DNA]</scope>
    <source>
        <strain evidence="2 3">ACD0624</strain>
    </source>
</reference>
<comment type="caution">
    <text evidence="2">The sequence shown here is derived from an EMBL/GenBank/DDBJ whole genome shotgun (WGS) entry which is preliminary data.</text>
</comment>
<feature type="repeat" description="ANK" evidence="1">
    <location>
        <begin position="768"/>
        <end position="800"/>
    </location>
</feature>
<feature type="repeat" description="ANK" evidence="1">
    <location>
        <begin position="489"/>
        <end position="516"/>
    </location>
</feature>
<evidence type="ECO:0000313" key="2">
    <source>
        <dbReference type="EMBL" id="KAL0632456.1"/>
    </source>
</evidence>
<dbReference type="PANTHER" id="PTHR24133:SF40">
    <property type="entry name" value="ANKYRIN REPEAT DOMAIN 44"/>
    <property type="match status" value="1"/>
</dbReference>
<dbReference type="PROSITE" id="PS50088">
    <property type="entry name" value="ANK_REPEAT"/>
    <property type="match status" value="5"/>
</dbReference>